<accession>A0ACD3YSS6</accession>
<dbReference type="EMBL" id="CP090032">
    <property type="protein sequence ID" value="UPK92006.1"/>
    <property type="molecule type" value="Genomic_DNA"/>
</dbReference>
<keyword evidence="2" id="KW-1185">Reference proteome</keyword>
<protein>
    <submittedName>
        <fullName evidence="1">Uncharacterized protein</fullName>
    </submittedName>
</protein>
<sequence length="341" mass="37789">MTEPETAKKSPTKKKLIFNAFVEACSGHQSHGLWQHPDDCLAEFNTLQHCVKFAEPLEKAGFHEIFVADVLGAYDAYKGPKNVGSAASLGAQFPVNDPFGPVSAMAAATENIGFGLTISTTFEEPFYLARRLSTLDHLAGGRIDWNVVTGYLESPAQIYMPRPMNRWMWPKTAGICARARELGHDPQAIKFLVMVAPVLGATEEEAQAKYNEYMSYGSKEDALALFGAYIGIDLSQFGDDQELQYVASNAIRTSVETWAYAIADEMKIGSLGATIVGIPEHAADELERWICEADVDGFNFSYALMPRTFEEIIEFLLPVLRNRRLFWGLSSSRVTYRETSG</sequence>
<name>A0ACD3YSS6_FUSSC</name>
<evidence type="ECO:0000313" key="2">
    <source>
        <dbReference type="Proteomes" id="UP000830768"/>
    </source>
</evidence>
<reference evidence="1" key="1">
    <citation type="submission" date="2021-11" db="EMBL/GenBank/DDBJ databases">
        <title>Fusarium solani-melongenae Genome sequencing and assembly.</title>
        <authorList>
            <person name="Xie S."/>
            <person name="Huang L."/>
            <person name="Zhang X."/>
        </authorList>
    </citation>
    <scope>NUCLEOTIDE SEQUENCE</scope>
    <source>
        <strain evidence="1">CRI 24-3</strain>
    </source>
</reference>
<gene>
    <name evidence="1" type="ORF">LCI18_002941</name>
</gene>
<dbReference type="Proteomes" id="UP000830768">
    <property type="component" value="Chromosome 3"/>
</dbReference>
<evidence type="ECO:0000313" key="1">
    <source>
        <dbReference type="EMBL" id="UPK92006.1"/>
    </source>
</evidence>
<proteinExistence type="predicted"/>
<organism evidence="1 2">
    <name type="scientific">Fusarium solani subsp. cucurbitae</name>
    <name type="common">Neocosmosporum cucurbitae</name>
    <dbReference type="NCBI Taxonomy" id="2747967"/>
    <lineage>
        <taxon>Eukaryota</taxon>
        <taxon>Fungi</taxon>
        <taxon>Dikarya</taxon>
        <taxon>Ascomycota</taxon>
        <taxon>Pezizomycotina</taxon>
        <taxon>Sordariomycetes</taxon>
        <taxon>Hypocreomycetidae</taxon>
        <taxon>Hypocreales</taxon>
        <taxon>Nectriaceae</taxon>
        <taxon>Fusarium</taxon>
        <taxon>Fusarium solani species complex</taxon>
    </lineage>
</organism>